<dbReference type="Gene3D" id="3.40.50.300">
    <property type="entry name" value="P-loop containing nucleotide triphosphate hydrolases"/>
    <property type="match status" value="1"/>
</dbReference>
<feature type="compositionally biased region" description="Low complexity" evidence="13">
    <location>
        <begin position="341"/>
        <end position="354"/>
    </location>
</feature>
<feature type="region of interest" description="Disordered" evidence="13">
    <location>
        <begin position="937"/>
        <end position="957"/>
    </location>
</feature>
<feature type="domain" description="DNA helicase Pif1-like DEAD-box helicase" evidence="14">
    <location>
        <begin position="477"/>
        <end position="692"/>
    </location>
</feature>
<keyword evidence="9 12" id="KW-0234">DNA repair</keyword>
<feature type="compositionally biased region" description="Acidic residues" evidence="13">
    <location>
        <begin position="95"/>
        <end position="110"/>
    </location>
</feature>
<organism evidence="16 17">
    <name type="scientific">Entomortierella parvispora</name>
    <dbReference type="NCBI Taxonomy" id="205924"/>
    <lineage>
        <taxon>Eukaryota</taxon>
        <taxon>Fungi</taxon>
        <taxon>Fungi incertae sedis</taxon>
        <taxon>Mucoromycota</taxon>
        <taxon>Mortierellomycotina</taxon>
        <taxon>Mortierellomycetes</taxon>
        <taxon>Mortierellales</taxon>
        <taxon>Mortierellaceae</taxon>
        <taxon>Entomortierella</taxon>
    </lineage>
</organism>
<comment type="subcellular location">
    <subcellularLocation>
        <location evidence="12">Nucleus</location>
    </subcellularLocation>
    <subcellularLocation>
        <location evidence="12">Mitochondrion</location>
    </subcellularLocation>
</comment>
<feature type="compositionally biased region" description="Polar residues" evidence="13">
    <location>
        <begin position="938"/>
        <end position="947"/>
    </location>
</feature>
<feature type="region of interest" description="Disordered" evidence="13">
    <location>
        <begin position="314"/>
        <end position="475"/>
    </location>
</feature>
<dbReference type="GO" id="GO:0006310">
    <property type="term" value="P:DNA recombination"/>
    <property type="evidence" value="ECO:0007669"/>
    <property type="project" value="UniProtKB-UniRule"/>
</dbReference>
<keyword evidence="4 12" id="KW-0347">Helicase</keyword>
<dbReference type="EC" id="5.6.2.3" evidence="12"/>
<reference evidence="16" key="2">
    <citation type="journal article" date="2022" name="Microbiol. Resour. Announc.">
        <title>Whole-Genome Sequence of Entomortierella parvispora E1425, a Mucoromycotan Fungus Associated with Burkholderiaceae-Related Endosymbiotic Bacteria.</title>
        <authorList>
            <person name="Herlambang A."/>
            <person name="Guo Y."/>
            <person name="Takashima Y."/>
            <person name="Narisawa K."/>
            <person name="Ohta H."/>
            <person name="Nishizawa T."/>
        </authorList>
    </citation>
    <scope>NUCLEOTIDE SEQUENCE</scope>
    <source>
        <strain evidence="16">E1425</strain>
    </source>
</reference>
<feature type="compositionally biased region" description="Polar residues" evidence="13">
    <location>
        <begin position="195"/>
        <end position="208"/>
    </location>
</feature>
<evidence type="ECO:0000313" key="17">
    <source>
        <dbReference type="Proteomes" id="UP000827284"/>
    </source>
</evidence>
<evidence type="ECO:0000256" key="12">
    <source>
        <dbReference type="HAMAP-Rule" id="MF_03176"/>
    </source>
</evidence>
<comment type="caution">
    <text evidence="16">The sequence shown here is derived from an EMBL/GenBank/DDBJ whole genome shotgun (WGS) entry which is preliminary data.</text>
</comment>
<keyword evidence="2 12" id="KW-0227">DNA damage</keyword>
<evidence type="ECO:0000259" key="14">
    <source>
        <dbReference type="Pfam" id="PF05970"/>
    </source>
</evidence>
<dbReference type="Pfam" id="PF05970">
    <property type="entry name" value="PIF1"/>
    <property type="match status" value="1"/>
</dbReference>
<feature type="compositionally biased region" description="Basic and acidic residues" evidence="13">
    <location>
        <begin position="359"/>
        <end position="376"/>
    </location>
</feature>
<comment type="function">
    <text evidence="12">DNA-dependent ATPase and 5'-3' DNA helicase required for the maintenance of both mitochondrial and nuclear genome stability.</text>
</comment>
<evidence type="ECO:0000256" key="6">
    <source>
        <dbReference type="ARBA" id="ARBA00023125"/>
    </source>
</evidence>
<dbReference type="InterPro" id="IPR049163">
    <property type="entry name" value="Pif1-like_2B_dom"/>
</dbReference>
<dbReference type="GO" id="GO:0006281">
    <property type="term" value="P:DNA repair"/>
    <property type="evidence" value="ECO:0007669"/>
    <property type="project" value="UniProtKB-UniRule"/>
</dbReference>
<keyword evidence="17" id="KW-1185">Reference proteome</keyword>
<evidence type="ECO:0000256" key="7">
    <source>
        <dbReference type="ARBA" id="ARBA00023128"/>
    </source>
</evidence>
<dbReference type="InterPro" id="IPR048293">
    <property type="entry name" value="PIF1_RRM3_pfh1"/>
</dbReference>
<gene>
    <name evidence="12" type="primary">PIF1</name>
    <name evidence="16" type="ORF">EMPS_10554</name>
</gene>
<dbReference type="GO" id="GO:0003677">
    <property type="term" value="F:DNA binding"/>
    <property type="evidence" value="ECO:0007669"/>
    <property type="project" value="UniProtKB-KW"/>
</dbReference>
<feature type="region of interest" description="Disordered" evidence="13">
    <location>
        <begin position="153"/>
        <end position="176"/>
    </location>
</feature>
<dbReference type="GO" id="GO:0016787">
    <property type="term" value="F:hydrolase activity"/>
    <property type="evidence" value="ECO:0007669"/>
    <property type="project" value="UniProtKB-KW"/>
</dbReference>
<feature type="region of interest" description="Disordered" evidence="13">
    <location>
        <begin position="1"/>
        <end position="39"/>
    </location>
</feature>
<dbReference type="CDD" id="cd18809">
    <property type="entry name" value="SF1_C_RecD"/>
    <property type="match status" value="1"/>
</dbReference>
<dbReference type="InterPro" id="IPR027417">
    <property type="entry name" value="P-loop_NTPase"/>
</dbReference>
<evidence type="ECO:0000313" key="16">
    <source>
        <dbReference type="EMBL" id="GJJ78195.1"/>
    </source>
</evidence>
<evidence type="ECO:0000256" key="9">
    <source>
        <dbReference type="ARBA" id="ARBA00023204"/>
    </source>
</evidence>
<dbReference type="InterPro" id="IPR010285">
    <property type="entry name" value="DNA_helicase_pif1-like_DEAD"/>
</dbReference>
<keyword evidence="3 12" id="KW-0378">Hydrolase</keyword>
<comment type="catalytic activity">
    <reaction evidence="12">
        <text>ATP + H2O = ADP + phosphate + H(+)</text>
        <dbReference type="Rhea" id="RHEA:13065"/>
        <dbReference type="ChEBI" id="CHEBI:15377"/>
        <dbReference type="ChEBI" id="CHEBI:15378"/>
        <dbReference type="ChEBI" id="CHEBI:30616"/>
        <dbReference type="ChEBI" id="CHEBI:43474"/>
        <dbReference type="ChEBI" id="CHEBI:456216"/>
        <dbReference type="EC" id="5.6.2.3"/>
    </reaction>
</comment>
<keyword evidence="5 12" id="KW-0067">ATP-binding</keyword>
<evidence type="ECO:0000256" key="11">
    <source>
        <dbReference type="ARBA" id="ARBA00023242"/>
    </source>
</evidence>
<dbReference type="Proteomes" id="UP000827284">
    <property type="component" value="Unassembled WGS sequence"/>
</dbReference>
<dbReference type="AlphaFoldDB" id="A0A9P3HK44"/>
<reference evidence="16" key="1">
    <citation type="submission" date="2021-11" db="EMBL/GenBank/DDBJ databases">
        <authorList>
            <person name="Herlambang A."/>
            <person name="Guo Y."/>
            <person name="Takashima Y."/>
            <person name="Nishizawa T."/>
        </authorList>
    </citation>
    <scope>NUCLEOTIDE SEQUENCE</scope>
    <source>
        <strain evidence="16">E1425</strain>
    </source>
</reference>
<dbReference type="PANTHER" id="PTHR47642:SF5">
    <property type="entry name" value="ATP-DEPENDENT DNA HELICASE"/>
    <property type="match status" value="1"/>
</dbReference>
<dbReference type="Pfam" id="PF21530">
    <property type="entry name" value="Pif1_2B_dom"/>
    <property type="match status" value="1"/>
</dbReference>
<comment type="similarity">
    <text evidence="12">Belongs to the helicase family. PIF1 subfamily.</text>
</comment>
<dbReference type="GO" id="GO:0000723">
    <property type="term" value="P:telomere maintenance"/>
    <property type="evidence" value="ECO:0007669"/>
    <property type="project" value="InterPro"/>
</dbReference>
<feature type="compositionally biased region" description="Polar residues" evidence="13">
    <location>
        <begin position="323"/>
        <end position="334"/>
    </location>
</feature>
<dbReference type="GO" id="GO:0005739">
    <property type="term" value="C:mitochondrion"/>
    <property type="evidence" value="ECO:0007669"/>
    <property type="project" value="UniProtKB-SubCell"/>
</dbReference>
<dbReference type="EMBL" id="BQFW01000014">
    <property type="protein sequence ID" value="GJJ78195.1"/>
    <property type="molecule type" value="Genomic_DNA"/>
</dbReference>
<feature type="binding site" evidence="12">
    <location>
        <begin position="499"/>
        <end position="506"/>
    </location>
    <ligand>
        <name>ATP</name>
        <dbReference type="ChEBI" id="CHEBI:30616"/>
    </ligand>
</feature>
<keyword evidence="10 12" id="KW-0413">Isomerase</keyword>
<feature type="compositionally biased region" description="Acidic residues" evidence="13">
    <location>
        <begin position="122"/>
        <end position="133"/>
    </location>
</feature>
<feature type="compositionally biased region" description="Polar residues" evidence="13">
    <location>
        <begin position="377"/>
        <end position="406"/>
    </location>
</feature>
<dbReference type="GO" id="GO:0043139">
    <property type="term" value="F:5'-3' DNA helicase activity"/>
    <property type="evidence" value="ECO:0007669"/>
    <property type="project" value="UniProtKB-UniRule"/>
</dbReference>
<dbReference type="CDD" id="cd18037">
    <property type="entry name" value="DEXSc_Pif1_like"/>
    <property type="match status" value="1"/>
</dbReference>
<feature type="region of interest" description="Disordered" evidence="13">
    <location>
        <begin position="193"/>
        <end position="215"/>
    </location>
</feature>
<evidence type="ECO:0000256" key="8">
    <source>
        <dbReference type="ARBA" id="ARBA00023172"/>
    </source>
</evidence>
<dbReference type="HAMAP" id="MF_03176">
    <property type="entry name" value="PIF1"/>
    <property type="match status" value="1"/>
</dbReference>
<feature type="region of interest" description="Disordered" evidence="13">
    <location>
        <begin position="53"/>
        <end position="136"/>
    </location>
</feature>
<protein>
    <recommendedName>
        <fullName evidence="12">ATP-dependent DNA helicase PIF1</fullName>
        <ecNumber evidence="12">5.6.2.3</ecNumber>
    </recommendedName>
    <alternativeName>
        <fullName evidence="12">DNA 5'-3' helicase PIF1</fullName>
    </alternativeName>
    <alternativeName>
        <fullName evidence="12">DNA repair and recombination helicase PIF1</fullName>
    </alternativeName>
</protein>
<evidence type="ECO:0000256" key="5">
    <source>
        <dbReference type="ARBA" id="ARBA00022840"/>
    </source>
</evidence>
<dbReference type="GO" id="GO:0005524">
    <property type="term" value="F:ATP binding"/>
    <property type="evidence" value="ECO:0007669"/>
    <property type="project" value="UniProtKB-UniRule"/>
</dbReference>
<keyword evidence="7 12" id="KW-0496">Mitochondrion</keyword>
<comment type="subunit">
    <text evidence="12">Monomer.</text>
</comment>
<dbReference type="PANTHER" id="PTHR47642">
    <property type="entry name" value="ATP-DEPENDENT DNA HELICASE"/>
    <property type="match status" value="1"/>
</dbReference>
<comment type="cofactor">
    <cofactor evidence="12">
        <name>Mg(2+)</name>
        <dbReference type="ChEBI" id="CHEBI:18420"/>
    </cofactor>
</comment>
<feature type="DNA-binding region" evidence="12">
    <location>
        <begin position="892"/>
        <end position="911"/>
    </location>
</feature>
<keyword evidence="11 12" id="KW-0539">Nucleus</keyword>
<dbReference type="OrthoDB" id="5578775at2759"/>
<evidence type="ECO:0000256" key="13">
    <source>
        <dbReference type="SAM" id="MobiDB-lite"/>
    </source>
</evidence>
<feature type="compositionally biased region" description="Low complexity" evidence="13">
    <location>
        <begin position="948"/>
        <end position="957"/>
    </location>
</feature>
<evidence type="ECO:0000256" key="1">
    <source>
        <dbReference type="ARBA" id="ARBA00022741"/>
    </source>
</evidence>
<sequence length="957" mass="105304">MASNRKDTSTQEWTSQGSAPVPETPGVSGTDRESTSSVFKDVVINGETYQYIEGCGLPPMLSAHLNQQQAQEQQSSGSSSLDAENVETVAIEQERQEEEEEDDDDGDSDTFLDAKEHLDSDLYSDDGFGDDLPDSVLTSTTLWNALPAEDDYMDHLSDFGEDDIASQTSDSKDLQDNFDDALLESIADEEYLSDEITSSQVHDSSTAPTGDFGIELDEDPSVVELIEAAFADDEFLEDTPTKVTDQNQKDVIVIDADDNTAPGPSSVVLGKRKAEPEPLHRQKPVHPSFGEGSQRFPVELDSDDYGEDIDLLAFKEIHESAPPSHNSTSKTELQQVIEVPSSGESAAASSSSTSQDRLTNIERLYRYRQQRKENSTRPESTMSQPMSRQGSEISLGRTPSQSQDLPDQSGGMIWGTGSLSPEIAPQNAPLGYTSDASSRYSDEDPPPPYEVEDEEDDPLRPRMTPPDPTKTAEGLTLSPDQLFVLDQVVTHNRSVFFTGSAGTGKSVLLRELIVRLRQKYSRWAPPGRNYWDSTAAEKVAVTASTGIAACNIGGCTLHSFAGIGLGNEQEDVLIRKVYSSRKTVGRWRKACVLIVDEVSMVDAVLLDKLEAIARSVRKRPMEAWGGLQVVLTGDFFQLPPVDKSGKARFCFEAASWKSSIHVTIQLEQVFRQKDQTFADMLNEVRIGQMQHSTIERFQILTRPLPEADGLKPTDLFPLRRQVEEANGAELRALTSESLFFVARDSGPQKEKLEQQCVAPTKLELKVGAQVMLLRNQNGGIGGLVNGSIGIVVEYTRRPADNVRLGSDDKPLPSLNSYGELLPRIRFMLEGGRSSEMVVGREEWSMELPDGEVVARRVQIPLCLAWSLSIHKAQGQTLTKVRVDLAKVFEKGQAYVALSRATSLEGLQVLNFHPQKVMVHPKVVTFYENLCREKERALASQSQANGDQASAASSSRRS</sequence>
<dbReference type="SUPFAM" id="SSF52540">
    <property type="entry name" value="P-loop containing nucleoside triphosphate hydrolases"/>
    <property type="match status" value="2"/>
</dbReference>
<proteinExistence type="inferred from homology"/>
<evidence type="ECO:0000256" key="4">
    <source>
        <dbReference type="ARBA" id="ARBA00022806"/>
    </source>
</evidence>
<feature type="region of interest" description="Disordered" evidence="13">
    <location>
        <begin position="254"/>
        <end position="302"/>
    </location>
</feature>
<keyword evidence="1 12" id="KW-0547">Nucleotide-binding</keyword>
<accession>A0A9P3HK44</accession>
<keyword evidence="8 12" id="KW-0233">DNA recombination</keyword>
<evidence type="ECO:0000256" key="10">
    <source>
        <dbReference type="ARBA" id="ARBA00023235"/>
    </source>
</evidence>
<keyword evidence="6 12" id="KW-0238">DNA-binding</keyword>
<feature type="compositionally biased region" description="Low complexity" evidence="13">
    <location>
        <begin position="67"/>
        <end position="80"/>
    </location>
</feature>
<evidence type="ECO:0000259" key="15">
    <source>
        <dbReference type="Pfam" id="PF21530"/>
    </source>
</evidence>
<dbReference type="InterPro" id="IPR051055">
    <property type="entry name" value="PIF1_helicase"/>
</dbReference>
<feature type="domain" description="DNA helicase Pif1-like 2B" evidence="15">
    <location>
        <begin position="750"/>
        <end position="793"/>
    </location>
</feature>
<evidence type="ECO:0000256" key="2">
    <source>
        <dbReference type="ARBA" id="ARBA00022763"/>
    </source>
</evidence>
<dbReference type="GO" id="GO:0005634">
    <property type="term" value="C:nucleus"/>
    <property type="evidence" value="ECO:0007669"/>
    <property type="project" value="UniProtKB-SubCell"/>
</dbReference>
<evidence type="ECO:0000256" key="3">
    <source>
        <dbReference type="ARBA" id="ARBA00022801"/>
    </source>
</evidence>
<name>A0A9P3HK44_9FUNG</name>